<evidence type="ECO:0000313" key="3">
    <source>
        <dbReference type="EMBL" id="MEF7615736.1"/>
    </source>
</evidence>
<evidence type="ECO:0000259" key="1">
    <source>
        <dbReference type="PROSITE" id="PS50404"/>
    </source>
</evidence>
<dbReference type="EMBL" id="JAZIBG010000036">
    <property type="protein sequence ID" value="MEF7615736.1"/>
    <property type="molecule type" value="Genomic_DNA"/>
</dbReference>
<proteinExistence type="predicted"/>
<comment type="caution">
    <text evidence="3">The sequence shown here is derived from an EMBL/GenBank/DDBJ whole genome shotgun (WGS) entry which is preliminary data.</text>
</comment>
<name>A0AAW9Q9M3_9BURK</name>
<feature type="domain" description="GST N-terminal" evidence="1">
    <location>
        <begin position="1"/>
        <end position="81"/>
    </location>
</feature>
<dbReference type="SFLD" id="SFLDG01150">
    <property type="entry name" value="Main.1:_Beta-like"/>
    <property type="match status" value="1"/>
</dbReference>
<dbReference type="InterPro" id="IPR036282">
    <property type="entry name" value="Glutathione-S-Trfase_C_sf"/>
</dbReference>
<dbReference type="Gene3D" id="3.40.30.10">
    <property type="entry name" value="Glutaredoxin"/>
    <property type="match status" value="1"/>
</dbReference>
<protein>
    <submittedName>
        <fullName evidence="3">Glutathione S-transferase N-terminal domain-containing protein</fullName>
    </submittedName>
</protein>
<evidence type="ECO:0000259" key="2">
    <source>
        <dbReference type="PROSITE" id="PS50405"/>
    </source>
</evidence>
<keyword evidence="4" id="KW-1185">Reference proteome</keyword>
<dbReference type="RefSeq" id="WP_332291045.1">
    <property type="nucleotide sequence ID" value="NZ_JAZIBG010000036.1"/>
</dbReference>
<sequence>MKLYFAPGACSLASHIALHEAGIDVDRVKVDLQSKRTDDGRDFLQINPKGYVPALEIEGGEVLTENVALLDWISQRAPQLAPTSELGRTRQLELLAFISTELHKQFGRVFKPTSDAEKQQAFEKIGQRLDFLADRMAADGYLCGEDFYVADAYLYVVLRWTVSSKRPVPAALQGYLRRLEGRAAVRQALAHEMLEPVAG</sequence>
<dbReference type="AlphaFoldDB" id="A0AAW9Q9M3"/>
<dbReference type="Pfam" id="PF13409">
    <property type="entry name" value="GST_N_2"/>
    <property type="match status" value="1"/>
</dbReference>
<dbReference type="InterPro" id="IPR004045">
    <property type="entry name" value="Glutathione_S-Trfase_N"/>
</dbReference>
<dbReference type="PROSITE" id="PS50404">
    <property type="entry name" value="GST_NTER"/>
    <property type="match status" value="1"/>
</dbReference>
<evidence type="ECO:0000313" key="4">
    <source>
        <dbReference type="Proteomes" id="UP001336250"/>
    </source>
</evidence>
<dbReference type="InterPro" id="IPR040079">
    <property type="entry name" value="Glutathione_S-Trfase"/>
</dbReference>
<dbReference type="SFLD" id="SFLDS00019">
    <property type="entry name" value="Glutathione_Transferase_(cytos"/>
    <property type="match status" value="1"/>
</dbReference>
<organism evidence="3 4">
    <name type="scientific">Aquincola agrisoli</name>
    <dbReference type="NCBI Taxonomy" id="3119538"/>
    <lineage>
        <taxon>Bacteria</taxon>
        <taxon>Pseudomonadati</taxon>
        <taxon>Pseudomonadota</taxon>
        <taxon>Betaproteobacteria</taxon>
        <taxon>Burkholderiales</taxon>
        <taxon>Sphaerotilaceae</taxon>
        <taxon>Aquincola</taxon>
    </lineage>
</organism>
<dbReference type="CDD" id="cd03188">
    <property type="entry name" value="GST_C_Beta"/>
    <property type="match status" value="1"/>
</dbReference>
<dbReference type="PANTHER" id="PTHR44051">
    <property type="entry name" value="GLUTATHIONE S-TRANSFERASE-RELATED"/>
    <property type="match status" value="1"/>
</dbReference>
<dbReference type="PANTHER" id="PTHR44051:SF8">
    <property type="entry name" value="GLUTATHIONE S-TRANSFERASE GSTA"/>
    <property type="match status" value="1"/>
</dbReference>
<dbReference type="CDD" id="cd03057">
    <property type="entry name" value="GST_N_Beta"/>
    <property type="match status" value="1"/>
</dbReference>
<dbReference type="SFLD" id="SFLDG00358">
    <property type="entry name" value="Main_(cytGST)"/>
    <property type="match status" value="1"/>
</dbReference>
<dbReference type="Gene3D" id="1.20.1050.10">
    <property type="match status" value="1"/>
</dbReference>
<dbReference type="SUPFAM" id="SSF52833">
    <property type="entry name" value="Thioredoxin-like"/>
    <property type="match status" value="1"/>
</dbReference>
<dbReference type="InterPro" id="IPR036249">
    <property type="entry name" value="Thioredoxin-like_sf"/>
</dbReference>
<dbReference type="PROSITE" id="PS50405">
    <property type="entry name" value="GST_CTER"/>
    <property type="match status" value="1"/>
</dbReference>
<accession>A0AAW9Q9M3</accession>
<gene>
    <name evidence="3" type="ORF">V4F39_17615</name>
</gene>
<dbReference type="InterPro" id="IPR010987">
    <property type="entry name" value="Glutathione-S-Trfase_C-like"/>
</dbReference>
<dbReference type="SUPFAM" id="SSF47616">
    <property type="entry name" value="GST C-terminal domain-like"/>
    <property type="match status" value="1"/>
</dbReference>
<dbReference type="Proteomes" id="UP001336250">
    <property type="component" value="Unassembled WGS sequence"/>
</dbReference>
<feature type="domain" description="GST C-terminal" evidence="2">
    <location>
        <begin position="84"/>
        <end position="199"/>
    </location>
</feature>
<reference evidence="3 4" key="1">
    <citation type="submission" date="2024-02" db="EMBL/GenBank/DDBJ databases">
        <title>Genome sequence of Aquincola sp. MAHUQ-54.</title>
        <authorList>
            <person name="Huq M.A."/>
        </authorList>
    </citation>
    <scope>NUCLEOTIDE SEQUENCE [LARGE SCALE GENOMIC DNA]</scope>
    <source>
        <strain evidence="3 4">MAHUQ-54</strain>
    </source>
</reference>
<dbReference type="Pfam" id="PF13410">
    <property type="entry name" value="GST_C_2"/>
    <property type="match status" value="1"/>
</dbReference>